<dbReference type="GO" id="GO:0003824">
    <property type="term" value="F:catalytic activity"/>
    <property type="evidence" value="ECO:0007669"/>
    <property type="project" value="InterPro"/>
</dbReference>
<feature type="domain" description="SLH" evidence="3">
    <location>
        <begin position="996"/>
        <end position="1058"/>
    </location>
</feature>
<reference evidence="4 5" key="1">
    <citation type="submission" date="2017-07" db="EMBL/GenBank/DDBJ databases">
        <title>Paenibacillus herberti R33 genome sequencing and assembly.</title>
        <authorList>
            <person name="Su W."/>
        </authorList>
    </citation>
    <scope>NUCLEOTIDE SEQUENCE [LARGE SCALE GENOMIC DNA]</scope>
    <source>
        <strain evidence="4 5">R33</strain>
    </source>
</reference>
<organism evidence="4 5">
    <name type="scientific">Paenibacillus herberti</name>
    <dbReference type="NCBI Taxonomy" id="1619309"/>
    <lineage>
        <taxon>Bacteria</taxon>
        <taxon>Bacillati</taxon>
        <taxon>Bacillota</taxon>
        <taxon>Bacilli</taxon>
        <taxon>Bacillales</taxon>
        <taxon>Paenibacillaceae</taxon>
        <taxon>Paenibacillus</taxon>
    </lineage>
</organism>
<dbReference type="InterPro" id="IPR051465">
    <property type="entry name" value="Cell_Envelope_Struct_Comp"/>
</dbReference>
<dbReference type="OrthoDB" id="411361at2"/>
<feature type="domain" description="SLH" evidence="3">
    <location>
        <begin position="1059"/>
        <end position="1118"/>
    </location>
</feature>
<protein>
    <submittedName>
        <fullName evidence="4">S-layer protein</fullName>
    </submittedName>
</protein>
<dbReference type="PANTHER" id="PTHR43308:SF5">
    <property type="entry name" value="S-LAYER PROTEIN _ PEPTIDOGLYCAN ENDO-BETA-N-ACETYLGLUCOSAMINIDASE"/>
    <property type="match status" value="1"/>
</dbReference>
<feature type="domain" description="SLH" evidence="3">
    <location>
        <begin position="936"/>
        <end position="995"/>
    </location>
</feature>
<dbReference type="Pfam" id="PF00395">
    <property type="entry name" value="SLH"/>
    <property type="match status" value="3"/>
</dbReference>
<dbReference type="Gene3D" id="2.170.130.30">
    <property type="match status" value="1"/>
</dbReference>
<dbReference type="Gene3D" id="1.50.10.20">
    <property type="match status" value="2"/>
</dbReference>
<dbReference type="Pfam" id="PF00432">
    <property type="entry name" value="Prenyltrans"/>
    <property type="match status" value="2"/>
</dbReference>
<evidence type="ECO:0000256" key="1">
    <source>
        <dbReference type="ARBA" id="ARBA00022737"/>
    </source>
</evidence>
<dbReference type="InterPro" id="IPR001119">
    <property type="entry name" value="SLH_dom"/>
</dbReference>
<dbReference type="PROSITE" id="PS51272">
    <property type="entry name" value="SLH"/>
    <property type="match status" value="3"/>
</dbReference>
<comment type="caution">
    <text evidence="4">The sequence shown here is derived from an EMBL/GenBank/DDBJ whole genome shotgun (WGS) entry which is preliminary data.</text>
</comment>
<evidence type="ECO:0000259" key="3">
    <source>
        <dbReference type="PROSITE" id="PS51272"/>
    </source>
</evidence>
<dbReference type="CDD" id="cd00688">
    <property type="entry name" value="ISOPREN_C2_like"/>
    <property type="match status" value="2"/>
</dbReference>
<evidence type="ECO:0000313" key="4">
    <source>
        <dbReference type="EMBL" id="OXM17365.1"/>
    </source>
</evidence>
<dbReference type="PANTHER" id="PTHR43308">
    <property type="entry name" value="OUTER MEMBRANE PROTEIN ALPHA-RELATED"/>
    <property type="match status" value="1"/>
</dbReference>
<dbReference type="EMBL" id="NMUQ01000001">
    <property type="protein sequence ID" value="OXM17365.1"/>
    <property type="molecule type" value="Genomic_DNA"/>
</dbReference>
<sequence>MKRSAKSTFGRYALSLLLSITLLFSTLGQVYGNTENPVSNLKQASNELLLAEVQAAIEGASKFTLGLGGINDWQAVGLSKADKLLPASYVSGLHGTLLAKKGTFSLVTDYERIVIGLTAANQDASKFAGYNLIEGIYNNTKMTNQGINGLLYALIALDSGNYTVPNTALWTRDMLVSTIVARQKDDGGFALGTGKSDPDLTGMTLTALAPYAAQAGVGNSVDKAVNWLSINQTPSGGYLSWGADASESVSQAIIGLTSHGIDPTESRFTKDGGNLVQKLLTFRKGNGAFSHTPTGGSNSLATEQALQALVAYDSFNKGKKRLYDFGDRQAYEVSLQVEGPDGPITEGDLNGTYVLETLERLLNNSNIPFRAADSSSGKLVASINNIDAGKYGGTDGWKYAVYRDGRWLFPATSLSVYPLSTDDKVVIYYSGDDTQLAHSIQVMPAEPAVGEPFKVWVQKASKSGNGPEGVVVPAAGVQVKIGSVTLDTYAGGEAVFSSGIDAIGNYTIEVSGYKGDTAPRLVRARKSLTIKEAPIVTPGEPSPSPTAPPGNGGGEPSPSPSAPPGNGGGEPEPSPSVPPNNGGGQPEPPTAPPVEVPTGNYATISVTGDSQKGMILGSKQAVLQAGDTAFSILERELPGKIRYIGSGSSLYIQEIDGLSEFDRGSESGWMYSVNGVFPEYSAGEYVLKPNDRVAWRYTLNLGADFGQVPGGAAPVPATPPGAVPALKQTVVDVPRNLQQDYVLHLSKQQRDTEQFTLNIPEETRKIILDVENAKEGLPKLTANKGDFTFEIDKGTKLKAGDNSMELFTGMDVQDSRLSGLVQNGLADNEEMEKVSHAFIMGSVDKPFLFDKLLTLKIKGGKGQLAGFIEGDKFSPIKLYESDDQGLQATKGEGEKITYAYVSGSDLVIKTNHFTTFVTYTTRSKNEEDSSTSIDLGQSYSDADQISAWALESMKAAIQNEFVQGSGGKLTPKTNITRAEFTRLMVSMLGLKAAIGESSSFKDVPQEAWFAPYVGAAHRAGFITGYQSQFKPHDTISREQMAVMMIRALDVQSSSSTSAIKDLNRVSPWAKTAVQASVSLQLMIGQGNEFKPSGSVTREMAAVVVMRAFDYKKSAPDDSAKPNNKEQIAQQIALTAAFLQKSVPNPDVSTLGGEWTVLGLARSGIEIPDSYFAKYYANLEKELKEKSGVLHSNKYTEYSRAILALASIGKSTENIAGYNLLDKLADFDAIIKQGINGPIFALIALDSKQYDIPSTVEVKTRTTRDLLVDFILKRQLEGGGWVLGELQKEADPDVTAMAIQSLAPYYHLNNKVQGAVDKAVTWLSSVQRADGGFASNKTVNSESAAQVIVALTSIGINPQTDHRFIKNGNSPIGALLGFAASDGGFYHIGGVNKVDAMATDQAMYAMVAYNRLLNGQTRLYDLSDNES</sequence>
<keyword evidence="5" id="KW-1185">Reference proteome</keyword>
<feature type="compositionally biased region" description="Pro residues" evidence="2">
    <location>
        <begin position="586"/>
        <end position="595"/>
    </location>
</feature>
<evidence type="ECO:0000313" key="5">
    <source>
        <dbReference type="Proteomes" id="UP000215145"/>
    </source>
</evidence>
<dbReference type="Proteomes" id="UP000215145">
    <property type="component" value="Unassembled WGS sequence"/>
</dbReference>
<feature type="region of interest" description="Disordered" evidence="2">
    <location>
        <begin position="532"/>
        <end position="601"/>
    </location>
</feature>
<gene>
    <name evidence="4" type="ORF">CGZ75_12415</name>
</gene>
<dbReference type="RefSeq" id="WP_089524440.1">
    <property type="nucleotide sequence ID" value="NZ_NMUQ01000001.1"/>
</dbReference>
<name>A0A229P610_9BACL</name>
<accession>A0A229P610</accession>
<dbReference type="InterPro" id="IPR008930">
    <property type="entry name" value="Terpenoid_cyclase/PrenylTrfase"/>
</dbReference>
<dbReference type="SUPFAM" id="SSF48239">
    <property type="entry name" value="Terpenoid cyclases/Protein prenyltransferases"/>
    <property type="match status" value="2"/>
</dbReference>
<dbReference type="Pfam" id="PF14478">
    <property type="entry name" value="DUF4430"/>
    <property type="match status" value="1"/>
</dbReference>
<proteinExistence type="predicted"/>
<evidence type="ECO:0000256" key="2">
    <source>
        <dbReference type="SAM" id="MobiDB-lite"/>
    </source>
</evidence>
<dbReference type="InterPro" id="IPR001330">
    <property type="entry name" value="Prenyltrans"/>
</dbReference>
<keyword evidence="1" id="KW-0677">Repeat</keyword>
<dbReference type="InterPro" id="IPR027954">
    <property type="entry name" value="Transcobalamin-like_C"/>
</dbReference>